<proteinExistence type="predicted"/>
<evidence type="ECO:0000313" key="3">
    <source>
        <dbReference type="EMBL" id="MBF8179713.1"/>
    </source>
</evidence>
<comment type="caution">
    <text evidence="3">The sequence shown here is derived from an EMBL/GenBank/DDBJ whole genome shotgun (WGS) entry which is preliminary data.</text>
</comment>
<name>A0ABS0EZ59_9BURK</name>
<dbReference type="Pfam" id="PF08239">
    <property type="entry name" value="SH3_3"/>
    <property type="match status" value="1"/>
</dbReference>
<reference evidence="3 4" key="1">
    <citation type="submission" date="2020-11" db="EMBL/GenBank/DDBJ databases">
        <title>WGS of Herminiimonas contaminans strain Marseille-Q4544 isolated from planarians Schmidtea mediterranea.</title>
        <authorList>
            <person name="Kangale L."/>
        </authorList>
    </citation>
    <scope>NUCLEOTIDE SEQUENCE [LARGE SCALE GENOMIC DNA]</scope>
    <source>
        <strain evidence="3 4">Marseille-Q4544</strain>
    </source>
</reference>
<dbReference type="RefSeq" id="WP_195876686.1">
    <property type="nucleotide sequence ID" value="NZ_JADOEL010000026.1"/>
</dbReference>
<evidence type="ECO:0000259" key="2">
    <source>
        <dbReference type="PROSITE" id="PS51781"/>
    </source>
</evidence>
<feature type="domain" description="SH3b" evidence="2">
    <location>
        <begin position="286"/>
        <end position="353"/>
    </location>
</feature>
<keyword evidence="4" id="KW-1185">Reference proteome</keyword>
<dbReference type="EMBL" id="JADOEL010000026">
    <property type="protein sequence ID" value="MBF8179713.1"/>
    <property type="molecule type" value="Genomic_DNA"/>
</dbReference>
<keyword evidence="1" id="KW-0812">Transmembrane</keyword>
<dbReference type="Gene3D" id="2.30.30.40">
    <property type="entry name" value="SH3 Domains"/>
    <property type="match status" value="1"/>
</dbReference>
<keyword evidence="1" id="KW-1133">Transmembrane helix</keyword>
<dbReference type="Proteomes" id="UP000657372">
    <property type="component" value="Unassembled WGS sequence"/>
</dbReference>
<evidence type="ECO:0000256" key="1">
    <source>
        <dbReference type="SAM" id="Phobius"/>
    </source>
</evidence>
<dbReference type="InterPro" id="IPR003646">
    <property type="entry name" value="SH3-like_bac-type"/>
</dbReference>
<feature type="transmembrane region" description="Helical" evidence="1">
    <location>
        <begin position="233"/>
        <end position="250"/>
    </location>
</feature>
<evidence type="ECO:0000313" key="4">
    <source>
        <dbReference type="Proteomes" id="UP000657372"/>
    </source>
</evidence>
<dbReference type="SMART" id="SM00287">
    <property type="entry name" value="SH3b"/>
    <property type="match status" value="1"/>
</dbReference>
<dbReference type="PROSITE" id="PS51781">
    <property type="entry name" value="SH3B"/>
    <property type="match status" value="1"/>
</dbReference>
<accession>A0ABS0EZ59</accession>
<organism evidence="3 4">
    <name type="scientific">Herminiimonas contaminans</name>
    <dbReference type="NCBI Taxonomy" id="1111140"/>
    <lineage>
        <taxon>Bacteria</taxon>
        <taxon>Pseudomonadati</taxon>
        <taxon>Pseudomonadota</taxon>
        <taxon>Betaproteobacteria</taxon>
        <taxon>Burkholderiales</taxon>
        <taxon>Oxalobacteraceae</taxon>
        <taxon>Herminiimonas</taxon>
    </lineage>
</organism>
<sequence>MTSRNHQGLNQFEAFNNRIAEYQKVVGALEQIMVPIQALEKSMAPVRALENAMAPLKALDAYHSAASIRVWDRLAKLQAPLSSALQAHAASNELNVRLQKLSEMMTYNHSAIAFHQFKALSRSLDNSHVFNRLAKVYSDLSFLNSHRSQSFAHIKKLSTFQDLFPNGLPLEEALDVTEPGAASILADTDLNSVMQELDNRASEYESDPKNWDTSTIYERTGGKSITDVSTQTLLIFLNIFILILTLLSNIQDAKNAVVSINAQLPVTESFSEMREYVWKTMAGKPGDARMVTGNNVNLREGPSMKSAVILPVKKNSIVVVIGKEDRNWLQVVYEHEGYTVIGYVSTKFLKKFRK</sequence>
<gene>
    <name evidence="3" type="ORF">IXC47_18690</name>
</gene>
<keyword evidence="1" id="KW-0472">Membrane</keyword>
<protein>
    <submittedName>
        <fullName evidence="3">SH3 domain-containing protein</fullName>
    </submittedName>
</protein>